<reference evidence="3" key="1">
    <citation type="submission" date="2017-08" db="EMBL/GenBank/DDBJ databases">
        <authorList>
            <person name="Varghese N."/>
            <person name="Submissions S."/>
        </authorList>
    </citation>
    <scope>NUCLEOTIDE SEQUENCE [LARGE SCALE GENOMIC DNA]</scope>
    <source>
        <strain evidence="3">JC22</strain>
    </source>
</reference>
<keyword evidence="1" id="KW-0472">Membrane</keyword>
<evidence type="ECO:0000313" key="3">
    <source>
        <dbReference type="Proteomes" id="UP000219636"/>
    </source>
</evidence>
<evidence type="ECO:0008006" key="4">
    <source>
        <dbReference type="Google" id="ProtNLM"/>
    </source>
</evidence>
<feature type="transmembrane region" description="Helical" evidence="1">
    <location>
        <begin position="12"/>
        <end position="31"/>
    </location>
</feature>
<keyword evidence="1" id="KW-0812">Transmembrane</keyword>
<evidence type="ECO:0000256" key="1">
    <source>
        <dbReference type="SAM" id="Phobius"/>
    </source>
</evidence>
<dbReference type="AlphaFoldDB" id="A0A285SSQ7"/>
<accession>A0A285SSQ7</accession>
<dbReference type="EMBL" id="OBMQ01000006">
    <property type="protein sequence ID" value="SOC11509.1"/>
    <property type="molecule type" value="Genomic_DNA"/>
</dbReference>
<feature type="transmembrane region" description="Helical" evidence="1">
    <location>
        <begin position="43"/>
        <end position="66"/>
    </location>
</feature>
<gene>
    <name evidence="2" type="ORF">SAMN05880501_106182</name>
</gene>
<keyword evidence="1" id="KW-1133">Transmembrane helix</keyword>
<evidence type="ECO:0000313" key="2">
    <source>
        <dbReference type="EMBL" id="SOC11509.1"/>
    </source>
</evidence>
<dbReference type="Proteomes" id="UP000219636">
    <property type="component" value="Unassembled WGS sequence"/>
</dbReference>
<dbReference type="OrthoDB" id="2893048at2"/>
<dbReference type="RefSeq" id="WP_097073675.1">
    <property type="nucleotide sequence ID" value="NZ_OBMQ01000006.1"/>
</dbReference>
<keyword evidence="3" id="KW-1185">Reference proteome</keyword>
<sequence length="127" mass="14355">MNKKIMHLSRILLGVIFLGAGLNGFIVFFGFESLFPTSPEAMALFTFDYLLVAEKSLEVICGMLLLVNRYVPLAIAVLLPLVVNILLLHLFLDPSLLFLAIILLILEGYLLIFYKAHFIQIFDKKPQ</sequence>
<protein>
    <recommendedName>
        <fullName evidence="4">DoxX-like protein</fullName>
    </recommendedName>
</protein>
<organism evidence="2 3">
    <name type="scientific">Ureibacillus xyleni</name>
    <dbReference type="NCBI Taxonomy" id="614648"/>
    <lineage>
        <taxon>Bacteria</taxon>
        <taxon>Bacillati</taxon>
        <taxon>Bacillota</taxon>
        <taxon>Bacilli</taxon>
        <taxon>Bacillales</taxon>
        <taxon>Caryophanaceae</taxon>
        <taxon>Ureibacillus</taxon>
    </lineage>
</organism>
<feature type="transmembrane region" description="Helical" evidence="1">
    <location>
        <begin position="97"/>
        <end position="114"/>
    </location>
</feature>
<feature type="transmembrane region" description="Helical" evidence="1">
    <location>
        <begin position="73"/>
        <end position="91"/>
    </location>
</feature>
<name>A0A285SSQ7_9BACL</name>
<proteinExistence type="predicted"/>